<reference evidence="1" key="1">
    <citation type="journal article" date="2020" name="Viruses">
        <title>Unmapped RNA Virus Diversity in Termites and their Symbionts.</title>
        <authorList>
            <person name="Lay C.L."/>
            <person name="Shi M."/>
            <person name="Bucek A."/>
            <person name="Bourguignon T."/>
            <person name="Lo N."/>
            <person name="Holmes E.C."/>
        </authorList>
    </citation>
    <scope>NUCLEOTIDE SEQUENCE</scope>
    <source>
        <strain evidence="1">4v_7</strain>
    </source>
</reference>
<evidence type="ECO:0000313" key="1">
    <source>
        <dbReference type="EMBL" id="QQM16290.1"/>
    </source>
</evidence>
<reference evidence="1" key="2">
    <citation type="submission" date="2020-09" db="EMBL/GenBank/DDBJ databases">
        <authorList>
            <person name="Le Lay C."/>
            <person name="Shi M."/>
            <person name="Bucek A."/>
            <person name="Bourguignon T."/>
            <person name="Lo N."/>
            <person name="Holmes E.C."/>
        </authorList>
    </citation>
    <scope>NUCLEOTIDE SEQUENCE</scope>
    <source>
        <strain evidence="1">4v_7</strain>
    </source>
</reference>
<protein>
    <submittedName>
        <fullName evidence="1">Uncharacterized protein</fullName>
    </submittedName>
</protein>
<organism evidence="1">
    <name type="scientific">Cansystermes virus</name>
    <dbReference type="NCBI Taxonomy" id="2796581"/>
    <lineage>
        <taxon>Viruses</taxon>
        <taxon>Riboviria</taxon>
    </lineage>
</organism>
<proteinExistence type="predicted"/>
<name>A0A7T7K8S4_9VIRU</name>
<dbReference type="EMBL" id="MW052091">
    <property type="protein sequence ID" value="QQM16290.1"/>
    <property type="molecule type" value="Genomic_RNA"/>
</dbReference>
<accession>A0A7T7K8S4</accession>
<sequence length="135" mass="16121">MSKHIIFDWLDTNQYVADLNDKHKIWYLMLKNERIIEILKSVYHNDTIPLGIISLKLSRKEYNLIYSASELLLDFDQLKVNIMPIHLGVILDALEVLTRFRVRSESRTTHRECMYIFDVTNRIYHSLLKREIGIE</sequence>